<reference evidence="2 3" key="1">
    <citation type="submission" date="2018-08" db="EMBL/GenBank/DDBJ databases">
        <title>A genome reference for cultivated species of the human gut microbiota.</title>
        <authorList>
            <person name="Zou Y."/>
            <person name="Xue W."/>
            <person name="Luo G."/>
        </authorList>
    </citation>
    <scope>NUCLEOTIDE SEQUENCE [LARGE SCALE GENOMIC DNA]</scope>
    <source>
        <strain evidence="2 3">AF15-20</strain>
    </source>
</reference>
<protein>
    <recommendedName>
        <fullName evidence="4">Zinc-dependent peptidase</fullName>
    </recommendedName>
</protein>
<feature type="transmembrane region" description="Helical" evidence="1">
    <location>
        <begin position="7"/>
        <end position="23"/>
    </location>
</feature>
<evidence type="ECO:0000256" key="1">
    <source>
        <dbReference type="SAM" id="Phobius"/>
    </source>
</evidence>
<evidence type="ECO:0000313" key="2">
    <source>
        <dbReference type="EMBL" id="RGU92327.1"/>
    </source>
</evidence>
<keyword evidence="1" id="KW-1133">Transmembrane helix</keyword>
<accession>A0A395WCL3</accession>
<dbReference type="SUPFAM" id="SSF55486">
    <property type="entry name" value="Metalloproteases ('zincins'), catalytic domain"/>
    <property type="match status" value="1"/>
</dbReference>
<dbReference type="InterPro" id="IPR024079">
    <property type="entry name" value="MetalloPept_cat_dom_sf"/>
</dbReference>
<comment type="caution">
    <text evidence="2">The sequence shown here is derived from an EMBL/GenBank/DDBJ whole genome shotgun (WGS) entry which is preliminary data.</text>
</comment>
<feature type="transmembrane region" description="Helical" evidence="1">
    <location>
        <begin position="43"/>
        <end position="64"/>
    </location>
</feature>
<name>A0A395WCL3_9FIRM</name>
<proteinExistence type="predicted"/>
<keyword evidence="1" id="KW-0812">Transmembrane</keyword>
<dbReference type="Gene3D" id="3.40.390.10">
    <property type="entry name" value="Collagenase (Catalytic Domain)"/>
    <property type="match status" value="1"/>
</dbReference>
<dbReference type="EMBL" id="QRYQ01000006">
    <property type="protein sequence ID" value="RGU92327.1"/>
    <property type="molecule type" value="Genomic_DNA"/>
</dbReference>
<sequence>MSKNKMMFSMIVFVVVFSLMYGYQNMLVKPNPSVLDQVLINAFSFELCFTVAILIALFVYVLLYRKEDDLDCYRFEYIRNQLSDEEASRIDGLSEEERRVAYEIHFNDFTYQQLLECTNYVNQKKVKTNKFAKLGFLSAIVLALTIVLNPTYSDYVLAKEQYNEVLRQQEKAYNQIVEEEYLYYEGLPTIHIIPGNSLKVGDVQKYVDQYIRTQPQFLLSNCQIIHICDPSNFESIVTSSGMTYSDELGTVYAYASFYDDSITLQIDPNVYMNQKSAVTHELTHLFDYVSGNGYVVHGISDSAEWQYLYQTYTSSLGEYGASDPVEFFAEAGAMYVNNPKELMWINMDIYNFMNRIYQMY</sequence>
<dbReference type="Proteomes" id="UP000265489">
    <property type="component" value="Unassembled WGS sequence"/>
</dbReference>
<evidence type="ECO:0008006" key="4">
    <source>
        <dbReference type="Google" id="ProtNLM"/>
    </source>
</evidence>
<dbReference type="GO" id="GO:0008237">
    <property type="term" value="F:metallopeptidase activity"/>
    <property type="evidence" value="ECO:0007669"/>
    <property type="project" value="InterPro"/>
</dbReference>
<dbReference type="RefSeq" id="WP_118324973.1">
    <property type="nucleotide sequence ID" value="NZ_QRYH01000007.1"/>
</dbReference>
<keyword evidence="1" id="KW-0472">Membrane</keyword>
<evidence type="ECO:0000313" key="3">
    <source>
        <dbReference type="Proteomes" id="UP000265489"/>
    </source>
</evidence>
<organism evidence="2 3">
    <name type="scientific">Holdemanella biformis</name>
    <dbReference type="NCBI Taxonomy" id="1735"/>
    <lineage>
        <taxon>Bacteria</taxon>
        <taxon>Bacillati</taxon>
        <taxon>Bacillota</taxon>
        <taxon>Erysipelotrichia</taxon>
        <taxon>Erysipelotrichales</taxon>
        <taxon>Erysipelotrichaceae</taxon>
        <taxon>Holdemanella</taxon>
    </lineage>
</organism>
<dbReference type="GeneID" id="66579402"/>
<feature type="transmembrane region" description="Helical" evidence="1">
    <location>
        <begin position="134"/>
        <end position="152"/>
    </location>
</feature>
<gene>
    <name evidence="2" type="ORF">DWW32_04940</name>
</gene>
<dbReference type="AlphaFoldDB" id="A0A395WCL3"/>